<dbReference type="InterPro" id="IPR036942">
    <property type="entry name" value="Beta-barrel_TonB_sf"/>
</dbReference>
<dbReference type="OrthoDB" id="905020at2"/>
<reference evidence="7 8" key="1">
    <citation type="submission" date="2019-09" db="EMBL/GenBank/DDBJ databases">
        <title>Distinct polysaccharide growth profiles of human intestinal Prevotella copri isolates.</title>
        <authorList>
            <person name="Fehlner-Peach H."/>
            <person name="Magnabosco C."/>
            <person name="Raghavan V."/>
            <person name="Scher J.U."/>
            <person name="Tett A."/>
            <person name="Cox L.M."/>
            <person name="Gottsegen C."/>
            <person name="Watters A."/>
            <person name="Wiltshire- Gordon J.D."/>
            <person name="Segata N."/>
            <person name="Bonneau R."/>
            <person name="Littman D.R."/>
        </authorList>
    </citation>
    <scope>NUCLEOTIDE SEQUENCE [LARGE SCALE GENOMIC DNA]</scope>
    <source>
        <strain evidence="8">iAA917</strain>
    </source>
</reference>
<organism evidence="7 8">
    <name type="scientific">Segatella copri</name>
    <dbReference type="NCBI Taxonomy" id="165179"/>
    <lineage>
        <taxon>Bacteria</taxon>
        <taxon>Pseudomonadati</taxon>
        <taxon>Bacteroidota</taxon>
        <taxon>Bacteroidia</taxon>
        <taxon>Bacteroidales</taxon>
        <taxon>Prevotellaceae</taxon>
        <taxon>Segatella</taxon>
    </lineage>
</organism>
<feature type="chain" id="PRO_5026072941" evidence="5">
    <location>
        <begin position="21"/>
        <end position="849"/>
    </location>
</feature>
<keyword evidence="2" id="KW-0472">Membrane</keyword>
<evidence type="ECO:0000256" key="4">
    <source>
        <dbReference type="SAM" id="MobiDB-lite"/>
    </source>
</evidence>
<dbReference type="Pfam" id="PF14905">
    <property type="entry name" value="OMP_b-brl_3"/>
    <property type="match status" value="1"/>
</dbReference>
<comment type="subcellular location">
    <subcellularLocation>
        <location evidence="1">Cell outer membrane</location>
    </subcellularLocation>
</comment>
<comment type="caution">
    <text evidence="7">The sequence shown here is derived from an EMBL/GenBank/DDBJ whole genome shotgun (WGS) entry which is preliminary data.</text>
</comment>
<dbReference type="GO" id="GO:0009279">
    <property type="term" value="C:cell outer membrane"/>
    <property type="evidence" value="ECO:0007669"/>
    <property type="project" value="UniProtKB-SubCell"/>
</dbReference>
<keyword evidence="7" id="KW-0675">Receptor</keyword>
<feature type="region of interest" description="Disordered" evidence="4">
    <location>
        <begin position="461"/>
        <end position="485"/>
    </location>
</feature>
<dbReference type="AlphaFoldDB" id="A0A6G1VLT4"/>
<feature type="signal peptide" evidence="5">
    <location>
        <begin position="1"/>
        <end position="20"/>
    </location>
</feature>
<evidence type="ECO:0000313" key="7">
    <source>
        <dbReference type="EMBL" id="MQP13838.1"/>
    </source>
</evidence>
<sequence length="849" mass="96702">MSKYLISLILLSVISMGVSAQRITRQYNNVSFSAALKDLNARQDKYVINFVYDELEDFKVTKNIRNQSVPDAIMQLIGFYPIKMTQMDNIIVVECTQKASAKMIGRIVDKHSRPVDFANVALLNVRDSSFITGGVTNENGQFVIPCEARKAIVKVSCVGYQTASHLYETGKIGNITLHENTVNLKGVTIRAIRNSFKMGKEGLMVNIENSDLAKIGTATDILRELPRVDVGADGTVNVFAKGTPLIYINNKQVRSNTELEQLKSNEVKSVELITAPGAKYDATVQSVIRIKTIKKQGEGWSGENYAQTSYNKYWAGYEDLELGYHTDKLEVFGEAWLISMPHSFENTLTNQLNGSKEITVVQACPMAYRTKSSDAKVGFDYTFDESNSLGMTYEYDDATGKGYTLNNYQEIFENGERIGYIDRFLDERTDFGPTQNLNAFFLGKIGKLGIDFNGTYVSKKQSRDMSSTETSDDVESRNVHTRNDQHSKMLAGKLMFSYPIWKGSLHIGTELTSSQIKGSYVNEEGLVDASNTEIKERNLAGFAEYAMPLGDLSLHAGLRYEHVWSDYYSFGEWQEEPSRKYSNWFPAISLSWNKNKWSATLACTNKTKRPNYSSLRNEVQYDNRYLYEGGNPYLRPCVISNIDLNVVYKWLSLNVGYNYIDKPIIWTSTLYHGKDIIFQRSLNFSNDQDLYASLVAEPRFGWYNPMFEIDYSQTFLSTAGFDIEGIASKPSFRLRCNNRFDISKTIKAYLNMKYRTSVHDGLQYTKPYSQMDIRLSKTFCKEAWQISLFANDLFRQSKERWTTYGSRTSITKNCYEYYRCVGLVVRYRFNTANSKYKGIGAGNAEKNRL</sequence>
<name>A0A6G1VLT4_9BACT</name>
<evidence type="ECO:0000256" key="2">
    <source>
        <dbReference type="ARBA" id="ARBA00023136"/>
    </source>
</evidence>
<dbReference type="Proteomes" id="UP000477980">
    <property type="component" value="Unassembled WGS sequence"/>
</dbReference>
<keyword evidence="3" id="KW-0998">Cell outer membrane</keyword>
<dbReference type="RefSeq" id="WP_153090273.1">
    <property type="nucleotide sequence ID" value="NZ_VZAH01000056.1"/>
</dbReference>
<gene>
    <name evidence="7" type="ORF">F7D25_05340</name>
</gene>
<proteinExistence type="predicted"/>
<evidence type="ECO:0000256" key="3">
    <source>
        <dbReference type="ARBA" id="ARBA00023237"/>
    </source>
</evidence>
<feature type="compositionally biased region" description="Basic and acidic residues" evidence="4">
    <location>
        <begin position="474"/>
        <end position="485"/>
    </location>
</feature>
<dbReference type="InterPro" id="IPR041700">
    <property type="entry name" value="OMP_b-brl_3"/>
</dbReference>
<protein>
    <submittedName>
        <fullName evidence="7">TonB-dependent receptor</fullName>
    </submittedName>
</protein>
<keyword evidence="5" id="KW-0732">Signal</keyword>
<evidence type="ECO:0000256" key="1">
    <source>
        <dbReference type="ARBA" id="ARBA00004442"/>
    </source>
</evidence>
<accession>A0A6G1VLT4</accession>
<dbReference type="InterPro" id="IPR008969">
    <property type="entry name" value="CarboxyPept-like_regulatory"/>
</dbReference>
<dbReference type="Gene3D" id="2.40.170.20">
    <property type="entry name" value="TonB-dependent receptor, beta-barrel domain"/>
    <property type="match status" value="1"/>
</dbReference>
<evidence type="ECO:0000313" key="8">
    <source>
        <dbReference type="Proteomes" id="UP000477980"/>
    </source>
</evidence>
<evidence type="ECO:0000256" key="5">
    <source>
        <dbReference type="SAM" id="SignalP"/>
    </source>
</evidence>
<dbReference type="SUPFAM" id="SSF56935">
    <property type="entry name" value="Porins"/>
    <property type="match status" value="1"/>
</dbReference>
<evidence type="ECO:0000259" key="6">
    <source>
        <dbReference type="Pfam" id="PF14905"/>
    </source>
</evidence>
<dbReference type="SUPFAM" id="SSF49464">
    <property type="entry name" value="Carboxypeptidase regulatory domain-like"/>
    <property type="match status" value="1"/>
</dbReference>
<dbReference type="EMBL" id="VZAH01000056">
    <property type="protein sequence ID" value="MQP13838.1"/>
    <property type="molecule type" value="Genomic_DNA"/>
</dbReference>
<feature type="domain" description="Outer membrane protein beta-barrel" evidence="6">
    <location>
        <begin position="447"/>
        <end position="827"/>
    </location>
</feature>